<proteinExistence type="predicted"/>
<feature type="compositionally biased region" description="Basic and acidic residues" evidence="1">
    <location>
        <begin position="164"/>
        <end position="182"/>
    </location>
</feature>
<feature type="non-terminal residue" evidence="2">
    <location>
        <position position="1"/>
    </location>
</feature>
<feature type="region of interest" description="Disordered" evidence="1">
    <location>
        <begin position="140"/>
        <end position="192"/>
    </location>
</feature>
<organism evidence="2 3">
    <name type="scientific">Eragrostis curvula</name>
    <name type="common">weeping love grass</name>
    <dbReference type="NCBI Taxonomy" id="38414"/>
    <lineage>
        <taxon>Eukaryota</taxon>
        <taxon>Viridiplantae</taxon>
        <taxon>Streptophyta</taxon>
        <taxon>Embryophyta</taxon>
        <taxon>Tracheophyta</taxon>
        <taxon>Spermatophyta</taxon>
        <taxon>Magnoliopsida</taxon>
        <taxon>Liliopsida</taxon>
        <taxon>Poales</taxon>
        <taxon>Poaceae</taxon>
        <taxon>PACMAD clade</taxon>
        <taxon>Chloridoideae</taxon>
        <taxon>Eragrostideae</taxon>
        <taxon>Eragrostidinae</taxon>
        <taxon>Eragrostis</taxon>
    </lineage>
</organism>
<protein>
    <submittedName>
        <fullName evidence="2">Uncharacterized protein</fullName>
    </submittedName>
</protein>
<feature type="region of interest" description="Disordered" evidence="1">
    <location>
        <begin position="48"/>
        <end position="121"/>
    </location>
</feature>
<evidence type="ECO:0000313" key="3">
    <source>
        <dbReference type="Proteomes" id="UP000324897"/>
    </source>
</evidence>
<dbReference type="Gramene" id="TVU13554">
    <property type="protein sequence ID" value="TVU13554"/>
    <property type="gene ID" value="EJB05_40614"/>
</dbReference>
<keyword evidence="3" id="KW-1185">Reference proteome</keyword>
<gene>
    <name evidence="2" type="ORF">EJB05_40614</name>
</gene>
<feature type="compositionally biased region" description="Basic residues" evidence="1">
    <location>
        <begin position="144"/>
        <end position="154"/>
    </location>
</feature>
<dbReference type="EMBL" id="RWGY01000034">
    <property type="protein sequence ID" value="TVU13554.1"/>
    <property type="molecule type" value="Genomic_DNA"/>
</dbReference>
<evidence type="ECO:0000256" key="1">
    <source>
        <dbReference type="SAM" id="MobiDB-lite"/>
    </source>
</evidence>
<sequence>MAVPLAGRRLLLPAMETIKERSVLARSLPSSLTFLFFFADLGRGGEADAATGGSAALRRSRGNSSATTPRGSSAASGHLRGPAAPSQRLSATARRLLDPSPSRPLTATTSPGRSEGRWPRRRRRWLRLDPCAMQLKNAENSGVHGRRPGRRHRGSYSSTGSELRGVRVELRGLTESNTEKKHLGWTGKRKGE</sequence>
<comment type="caution">
    <text evidence="2">The sequence shown here is derived from an EMBL/GenBank/DDBJ whole genome shotgun (WGS) entry which is preliminary data.</text>
</comment>
<name>A0A5J9TQD6_9POAL</name>
<dbReference type="AlphaFoldDB" id="A0A5J9TQD6"/>
<evidence type="ECO:0000313" key="2">
    <source>
        <dbReference type="EMBL" id="TVU13554.1"/>
    </source>
</evidence>
<reference evidence="2 3" key="1">
    <citation type="journal article" date="2019" name="Sci. Rep.">
        <title>A high-quality genome of Eragrostis curvula grass provides insights into Poaceae evolution and supports new strategies to enhance forage quality.</title>
        <authorList>
            <person name="Carballo J."/>
            <person name="Santos B.A.C.M."/>
            <person name="Zappacosta D."/>
            <person name="Garbus I."/>
            <person name="Selva J.P."/>
            <person name="Gallo C.A."/>
            <person name="Diaz A."/>
            <person name="Albertini E."/>
            <person name="Caccamo M."/>
            <person name="Echenique V."/>
        </authorList>
    </citation>
    <scope>NUCLEOTIDE SEQUENCE [LARGE SCALE GENOMIC DNA]</scope>
    <source>
        <strain evidence="3">cv. Victoria</strain>
        <tissue evidence="2">Leaf</tissue>
    </source>
</reference>
<accession>A0A5J9TQD6</accession>
<dbReference type="Proteomes" id="UP000324897">
    <property type="component" value="Unassembled WGS sequence"/>
</dbReference>
<feature type="compositionally biased region" description="Polar residues" evidence="1">
    <location>
        <begin position="62"/>
        <end position="75"/>
    </location>
</feature>